<organism evidence="1 2">
    <name type="scientific">Asparagus officinalis</name>
    <name type="common">Garden asparagus</name>
    <dbReference type="NCBI Taxonomy" id="4686"/>
    <lineage>
        <taxon>Eukaryota</taxon>
        <taxon>Viridiplantae</taxon>
        <taxon>Streptophyta</taxon>
        <taxon>Embryophyta</taxon>
        <taxon>Tracheophyta</taxon>
        <taxon>Spermatophyta</taxon>
        <taxon>Magnoliopsida</taxon>
        <taxon>Liliopsida</taxon>
        <taxon>Asparagales</taxon>
        <taxon>Asparagaceae</taxon>
        <taxon>Asparagoideae</taxon>
        <taxon>Asparagus</taxon>
    </lineage>
</organism>
<name>A0A5P1EGV8_ASPOF</name>
<reference evidence="2" key="1">
    <citation type="journal article" date="2017" name="Nat. Commun.">
        <title>The asparagus genome sheds light on the origin and evolution of a young Y chromosome.</title>
        <authorList>
            <person name="Harkess A."/>
            <person name="Zhou J."/>
            <person name="Xu C."/>
            <person name="Bowers J.E."/>
            <person name="Van der Hulst R."/>
            <person name="Ayyampalayam S."/>
            <person name="Mercati F."/>
            <person name="Riccardi P."/>
            <person name="McKain M.R."/>
            <person name="Kakrana A."/>
            <person name="Tang H."/>
            <person name="Ray J."/>
            <person name="Groenendijk J."/>
            <person name="Arikit S."/>
            <person name="Mathioni S.M."/>
            <person name="Nakano M."/>
            <person name="Shan H."/>
            <person name="Telgmann-Rauber A."/>
            <person name="Kanno A."/>
            <person name="Yue Z."/>
            <person name="Chen H."/>
            <person name="Li W."/>
            <person name="Chen Y."/>
            <person name="Xu X."/>
            <person name="Zhang Y."/>
            <person name="Luo S."/>
            <person name="Chen H."/>
            <person name="Gao J."/>
            <person name="Mao Z."/>
            <person name="Pires J.C."/>
            <person name="Luo M."/>
            <person name="Kudrna D."/>
            <person name="Wing R.A."/>
            <person name="Meyers B.C."/>
            <person name="Yi K."/>
            <person name="Kong H."/>
            <person name="Lavrijsen P."/>
            <person name="Sunseri F."/>
            <person name="Falavigna A."/>
            <person name="Ye Y."/>
            <person name="Leebens-Mack J.H."/>
            <person name="Chen G."/>
        </authorList>
    </citation>
    <scope>NUCLEOTIDE SEQUENCE [LARGE SCALE GENOMIC DNA]</scope>
    <source>
        <strain evidence="2">cv. DH0086</strain>
    </source>
</reference>
<dbReference type="AlphaFoldDB" id="A0A5P1EGV8"/>
<gene>
    <name evidence="1" type="ORF">A4U43_C07F33330</name>
</gene>
<accession>A0A5P1EGV8</accession>
<dbReference type="EMBL" id="CM007387">
    <property type="protein sequence ID" value="ONK65074.1"/>
    <property type="molecule type" value="Genomic_DNA"/>
</dbReference>
<dbReference type="Proteomes" id="UP000243459">
    <property type="component" value="Chromosome 7"/>
</dbReference>
<dbReference type="Gramene" id="ONK65074">
    <property type="protein sequence ID" value="ONK65074"/>
    <property type="gene ID" value="A4U43_C07F33330"/>
</dbReference>
<keyword evidence="2" id="KW-1185">Reference proteome</keyword>
<sequence length="120" mass="13165">MTGDLVEVDVIIEFELQNLKTVEVFDDNWILDPAVLRHDIEFSNLVKITSSICAQTREETNKFIRLQPASMASTGSSASCGLGMAEILAQAPSEAPSAPLVRRLQVQQRITSADFIDENG</sequence>
<evidence type="ECO:0000313" key="2">
    <source>
        <dbReference type="Proteomes" id="UP000243459"/>
    </source>
</evidence>
<evidence type="ECO:0000313" key="1">
    <source>
        <dbReference type="EMBL" id="ONK65074.1"/>
    </source>
</evidence>
<protein>
    <submittedName>
        <fullName evidence="1">Uncharacterized protein</fullName>
    </submittedName>
</protein>
<proteinExistence type="predicted"/>